<evidence type="ECO:0000256" key="2">
    <source>
        <dbReference type="ARBA" id="ARBA00007362"/>
    </source>
</evidence>
<feature type="transmembrane region" description="Helical" evidence="7">
    <location>
        <begin position="73"/>
        <end position="95"/>
    </location>
</feature>
<feature type="transmembrane region" description="Helical" evidence="7">
    <location>
        <begin position="315"/>
        <end position="334"/>
    </location>
</feature>
<comment type="subcellular location">
    <subcellularLocation>
        <location evidence="1">Cell membrane</location>
        <topology evidence="1">Multi-pass membrane protein</topology>
    </subcellularLocation>
</comment>
<feature type="transmembrane region" description="Helical" evidence="7">
    <location>
        <begin position="246"/>
        <end position="264"/>
    </location>
</feature>
<dbReference type="Pfam" id="PF00892">
    <property type="entry name" value="EamA"/>
    <property type="match status" value="2"/>
</dbReference>
<dbReference type="Proteomes" id="UP000838686">
    <property type="component" value="Unassembled WGS sequence"/>
</dbReference>
<sequence length="379" mass="40628">MLPLFSATGVYILSQLYRYSCDKRALFSAASCITFNLTNGDVANLFTITVIIRIQRVEVSVMNHNEMKRAYMYALLSAAIIGFSFLFAKTALQYAPPLDTLAFRFAISFAAMSIPVALGWIKLNYRGKPLFKALLLAAMYPLGFFTLQAFGLQHATSAEGGILYAFTPVVTAVLASIFLRETTTVLQKLSIVVSVFGVVFIFVMKGSSINLSNIAGLFLLFLTCVAFAGYSVLARSLSKHFSPAEIAYLMMGIGFVVFLTASLTEHIAAGTLANFLTPLASSTFIGSMLFLGIVSSLVTALTANYILARMEASKMSVFSNLSTVTSIAAGAIFLGEEITIYHVIGSVLIIAGVIGTNLFGYKAARPAGAGRVGARNLAK</sequence>
<evidence type="ECO:0000256" key="1">
    <source>
        <dbReference type="ARBA" id="ARBA00004651"/>
    </source>
</evidence>
<feature type="transmembrane region" description="Helical" evidence="7">
    <location>
        <begin position="214"/>
        <end position="234"/>
    </location>
</feature>
<evidence type="ECO:0000256" key="3">
    <source>
        <dbReference type="ARBA" id="ARBA00022475"/>
    </source>
</evidence>
<dbReference type="InterPro" id="IPR050638">
    <property type="entry name" value="AA-Vitamin_Transporters"/>
</dbReference>
<keyword evidence="3" id="KW-1003">Cell membrane</keyword>
<protein>
    <recommendedName>
        <fullName evidence="8">EamA domain-containing protein</fullName>
    </recommendedName>
</protein>
<name>A0ABN8G9I6_9BACL</name>
<evidence type="ECO:0000313" key="10">
    <source>
        <dbReference type="Proteomes" id="UP000838686"/>
    </source>
</evidence>
<feature type="transmembrane region" description="Helical" evidence="7">
    <location>
        <begin position="284"/>
        <end position="308"/>
    </location>
</feature>
<keyword evidence="10" id="KW-1185">Reference proteome</keyword>
<evidence type="ECO:0000256" key="6">
    <source>
        <dbReference type="ARBA" id="ARBA00023136"/>
    </source>
</evidence>
<feature type="domain" description="EamA" evidence="8">
    <location>
        <begin position="215"/>
        <end position="357"/>
    </location>
</feature>
<feature type="domain" description="EamA" evidence="8">
    <location>
        <begin position="70"/>
        <end position="202"/>
    </location>
</feature>
<dbReference type="SUPFAM" id="SSF103481">
    <property type="entry name" value="Multidrug resistance efflux transporter EmrE"/>
    <property type="match status" value="2"/>
</dbReference>
<reference evidence="9" key="1">
    <citation type="submission" date="2022-01" db="EMBL/GenBank/DDBJ databases">
        <authorList>
            <person name="Criscuolo A."/>
        </authorList>
    </citation>
    <scope>NUCLEOTIDE SEQUENCE</scope>
    <source>
        <strain evidence="9">CIP111893</strain>
    </source>
</reference>
<comment type="caution">
    <text evidence="9">The sequence shown here is derived from an EMBL/GenBank/DDBJ whole genome shotgun (WGS) entry which is preliminary data.</text>
</comment>
<evidence type="ECO:0000259" key="8">
    <source>
        <dbReference type="Pfam" id="PF00892"/>
    </source>
</evidence>
<feature type="transmembrane region" description="Helical" evidence="7">
    <location>
        <begin position="133"/>
        <end position="155"/>
    </location>
</feature>
<evidence type="ECO:0000313" key="9">
    <source>
        <dbReference type="EMBL" id="CAH1203556.1"/>
    </source>
</evidence>
<feature type="transmembrane region" description="Helical" evidence="7">
    <location>
        <begin position="28"/>
        <end position="52"/>
    </location>
</feature>
<dbReference type="PANTHER" id="PTHR32322:SF18">
    <property type="entry name" value="S-ADENOSYLMETHIONINE_S-ADENOSYLHOMOCYSTEINE TRANSPORTER"/>
    <property type="match status" value="1"/>
</dbReference>
<evidence type="ECO:0000256" key="5">
    <source>
        <dbReference type="ARBA" id="ARBA00022989"/>
    </source>
</evidence>
<dbReference type="PANTHER" id="PTHR32322">
    <property type="entry name" value="INNER MEMBRANE TRANSPORTER"/>
    <property type="match status" value="1"/>
</dbReference>
<keyword evidence="6 7" id="KW-0472">Membrane</keyword>
<proteinExistence type="inferred from homology"/>
<dbReference type="Gene3D" id="1.10.3730.20">
    <property type="match status" value="1"/>
</dbReference>
<dbReference type="InterPro" id="IPR000620">
    <property type="entry name" value="EamA_dom"/>
</dbReference>
<evidence type="ECO:0000256" key="7">
    <source>
        <dbReference type="SAM" id="Phobius"/>
    </source>
</evidence>
<feature type="transmembrane region" description="Helical" evidence="7">
    <location>
        <begin position="161"/>
        <end position="179"/>
    </location>
</feature>
<dbReference type="EMBL" id="CAKMMF010000009">
    <property type="protein sequence ID" value="CAH1203556.1"/>
    <property type="molecule type" value="Genomic_DNA"/>
</dbReference>
<comment type="similarity">
    <text evidence="2">Belongs to the EamA transporter family.</text>
</comment>
<feature type="transmembrane region" description="Helical" evidence="7">
    <location>
        <begin position="101"/>
        <end position="121"/>
    </location>
</feature>
<evidence type="ECO:0000256" key="4">
    <source>
        <dbReference type="ARBA" id="ARBA00022692"/>
    </source>
</evidence>
<accession>A0ABN8G9I6</accession>
<feature type="transmembrane region" description="Helical" evidence="7">
    <location>
        <begin position="191"/>
        <end position="208"/>
    </location>
</feature>
<dbReference type="InterPro" id="IPR037185">
    <property type="entry name" value="EmrE-like"/>
</dbReference>
<organism evidence="9 10">
    <name type="scientific">Paenibacillus plantiphilus</name>
    <dbReference type="NCBI Taxonomy" id="2905650"/>
    <lineage>
        <taxon>Bacteria</taxon>
        <taxon>Bacillati</taxon>
        <taxon>Bacillota</taxon>
        <taxon>Bacilli</taxon>
        <taxon>Bacillales</taxon>
        <taxon>Paenibacillaceae</taxon>
        <taxon>Paenibacillus</taxon>
    </lineage>
</organism>
<feature type="transmembrane region" description="Helical" evidence="7">
    <location>
        <begin position="340"/>
        <end position="361"/>
    </location>
</feature>
<gene>
    <name evidence="9" type="ORF">PAECIP111893_01997</name>
</gene>
<keyword evidence="5 7" id="KW-1133">Transmembrane helix</keyword>
<keyword evidence="4 7" id="KW-0812">Transmembrane</keyword>